<dbReference type="InterPro" id="IPR050537">
    <property type="entry name" value="2-oxoacid_dehydrogenase"/>
</dbReference>
<protein>
    <recommendedName>
        <fullName evidence="5 11">Dihydrolipoyllysine-residue succinyltransferase component of 2-oxoglutarate dehydrogenase complex</fullName>
        <ecNumber evidence="4 11">2.3.1.61</ecNumber>
    </recommendedName>
    <alternativeName>
        <fullName evidence="11">2-oxoglutarate dehydrogenase complex component E2</fullName>
    </alternativeName>
</protein>
<dbReference type="InterPro" id="IPR000089">
    <property type="entry name" value="Biotin_lipoyl"/>
</dbReference>
<dbReference type="Pfam" id="PF00364">
    <property type="entry name" value="Biotin_lipoyl"/>
    <property type="match status" value="1"/>
</dbReference>
<dbReference type="PANTHER" id="PTHR43416">
    <property type="entry name" value="DIHYDROLIPOYLLYSINE-RESIDUE SUCCINYLTRANSFERASE COMPONENT OF 2-OXOGLUTARATE DEHYDROGENASE COMPLEX, MITOCHONDRIAL-RELATED"/>
    <property type="match status" value="1"/>
</dbReference>
<comment type="function">
    <text evidence="1 11">E2 component of the 2-oxoglutarate dehydrogenase (OGDH) complex which catalyzes the second step in the conversion of 2-oxoglutarate to succinyl-CoA and CO(2).</text>
</comment>
<dbReference type="InterPro" id="IPR001078">
    <property type="entry name" value="2-oxoacid_DH_actylTfrase"/>
</dbReference>
<feature type="region of interest" description="Disordered" evidence="12">
    <location>
        <begin position="155"/>
        <end position="200"/>
    </location>
</feature>
<feature type="region of interest" description="Disordered" evidence="12">
    <location>
        <begin position="81"/>
        <end position="116"/>
    </location>
</feature>
<evidence type="ECO:0000256" key="7">
    <source>
        <dbReference type="ARBA" id="ARBA00022679"/>
    </source>
</evidence>
<dbReference type="InterPro" id="IPR006255">
    <property type="entry name" value="SucB"/>
</dbReference>
<dbReference type="InterPro" id="IPR036625">
    <property type="entry name" value="E3-bd_dom_sf"/>
</dbReference>
<proteinExistence type="inferred from homology"/>
<comment type="caution">
    <text evidence="15">The sequence shown here is derived from an EMBL/GenBank/DDBJ whole genome shotgun (WGS) entry which is preliminary data.</text>
</comment>
<keyword evidence="8 11" id="KW-0450">Lipoyl</keyword>
<evidence type="ECO:0000256" key="4">
    <source>
        <dbReference type="ARBA" id="ARBA00012945"/>
    </source>
</evidence>
<dbReference type="SUPFAM" id="SSF51230">
    <property type="entry name" value="Single hybrid motif"/>
    <property type="match status" value="1"/>
</dbReference>
<comment type="catalytic activity">
    <reaction evidence="10 11">
        <text>N(6)-[(R)-dihydrolipoyl]-L-lysyl-[protein] + succinyl-CoA = N(6)-[(R)-S(8)-succinyldihydrolipoyl]-L-lysyl-[protein] + CoA</text>
        <dbReference type="Rhea" id="RHEA:15213"/>
        <dbReference type="Rhea" id="RHEA-COMP:10475"/>
        <dbReference type="Rhea" id="RHEA-COMP:20092"/>
        <dbReference type="ChEBI" id="CHEBI:57287"/>
        <dbReference type="ChEBI" id="CHEBI:57292"/>
        <dbReference type="ChEBI" id="CHEBI:83100"/>
        <dbReference type="ChEBI" id="CHEBI:83120"/>
        <dbReference type="EC" id="2.3.1.61"/>
    </reaction>
</comment>
<feature type="compositionally biased region" description="Low complexity" evidence="12">
    <location>
        <begin position="96"/>
        <end position="110"/>
    </location>
</feature>
<dbReference type="SUPFAM" id="SSF52777">
    <property type="entry name" value="CoA-dependent acyltransferases"/>
    <property type="match status" value="1"/>
</dbReference>
<evidence type="ECO:0000256" key="10">
    <source>
        <dbReference type="ARBA" id="ARBA00052761"/>
    </source>
</evidence>
<evidence type="ECO:0000256" key="8">
    <source>
        <dbReference type="ARBA" id="ARBA00022823"/>
    </source>
</evidence>
<evidence type="ECO:0000313" key="16">
    <source>
        <dbReference type="Proteomes" id="UP001556653"/>
    </source>
</evidence>
<evidence type="ECO:0000313" key="15">
    <source>
        <dbReference type="EMBL" id="MEX0387066.1"/>
    </source>
</evidence>
<comment type="pathway">
    <text evidence="2 11">Amino-acid degradation; L-lysine degradation via saccharopine pathway; glutaryl-CoA from L-lysine: step 6/6.</text>
</comment>
<organism evidence="15 16">
    <name type="scientific">Spiribacter onubensis</name>
    <dbReference type="NCBI Taxonomy" id="3122420"/>
    <lineage>
        <taxon>Bacteria</taxon>
        <taxon>Pseudomonadati</taxon>
        <taxon>Pseudomonadota</taxon>
        <taxon>Gammaproteobacteria</taxon>
        <taxon>Chromatiales</taxon>
        <taxon>Ectothiorhodospiraceae</taxon>
        <taxon>Spiribacter</taxon>
    </lineage>
</organism>
<evidence type="ECO:0000259" key="14">
    <source>
        <dbReference type="PROSITE" id="PS51826"/>
    </source>
</evidence>
<dbReference type="GO" id="GO:0004149">
    <property type="term" value="F:dihydrolipoyllysine-residue succinyltransferase activity"/>
    <property type="evidence" value="ECO:0007669"/>
    <property type="project" value="UniProtKB-EC"/>
</dbReference>
<dbReference type="Proteomes" id="UP001556653">
    <property type="component" value="Unassembled WGS sequence"/>
</dbReference>
<evidence type="ECO:0000256" key="11">
    <source>
        <dbReference type="RuleBase" id="RU361138"/>
    </source>
</evidence>
<keyword evidence="6 11" id="KW-0816">Tricarboxylic acid cycle</keyword>
<dbReference type="CDD" id="cd06849">
    <property type="entry name" value="lipoyl_domain"/>
    <property type="match status" value="1"/>
</dbReference>
<dbReference type="PROSITE" id="PS50968">
    <property type="entry name" value="BIOTINYL_LIPOYL"/>
    <property type="match status" value="1"/>
</dbReference>
<evidence type="ECO:0000256" key="12">
    <source>
        <dbReference type="SAM" id="MobiDB-lite"/>
    </source>
</evidence>
<evidence type="ECO:0000256" key="6">
    <source>
        <dbReference type="ARBA" id="ARBA00022532"/>
    </source>
</evidence>
<feature type="compositionally biased region" description="Pro residues" evidence="12">
    <location>
        <begin position="171"/>
        <end position="183"/>
    </location>
</feature>
<evidence type="ECO:0000259" key="13">
    <source>
        <dbReference type="PROSITE" id="PS50968"/>
    </source>
</evidence>
<dbReference type="Pfam" id="PF02817">
    <property type="entry name" value="E3_binding"/>
    <property type="match status" value="1"/>
</dbReference>
<reference evidence="15 16" key="1">
    <citation type="submission" date="2024-02" db="EMBL/GenBank/DDBJ databases">
        <title>New especies of Spiribacter isolated from saline water.</title>
        <authorList>
            <person name="Leon M.J."/>
            <person name="De La Haba R."/>
            <person name="Sanchez-Porro C."/>
            <person name="Ventosa A."/>
        </authorList>
    </citation>
    <scope>NUCLEOTIDE SEQUENCE [LARGE SCALE GENOMIC DNA]</scope>
    <source>
        <strain evidence="16">ag22IC4-227</strain>
    </source>
</reference>
<dbReference type="EMBL" id="JBAKFJ010000001">
    <property type="protein sequence ID" value="MEX0387066.1"/>
    <property type="molecule type" value="Genomic_DNA"/>
</dbReference>
<feature type="domain" description="Peripheral subunit-binding (PSBD)" evidence="14">
    <location>
        <begin position="115"/>
        <end position="152"/>
    </location>
</feature>
<comment type="cofactor">
    <cofactor evidence="11">
        <name>(R)-lipoate</name>
        <dbReference type="ChEBI" id="CHEBI:83088"/>
    </cofactor>
    <text evidence="11">Binds 1 lipoyl cofactor covalently.</text>
</comment>
<evidence type="ECO:0000256" key="9">
    <source>
        <dbReference type="ARBA" id="ARBA00023315"/>
    </source>
</evidence>
<comment type="similarity">
    <text evidence="3 11">Belongs to the 2-oxoacid dehydrogenase family.</text>
</comment>
<sequence length="426" mass="45875">MSTEVKVPALPESVSEATVVTWHKQPGDEVERDENLVDLETDKVVLEVPAPEDGILGEILKPEGETVTAGEVVAVLNAAGEGQSATAGGEEKTGQEPAAESTAPAEAATEGEMPSLSPAVRNLVEEHDLDPRRISGTGRNGRILKEDVLRYMEQGGEDQPAATPAAAPAPSSEPAPTPTPPAAEAPAAAVPAGEREERRVPMTRLRQRIAERLVQAQQNAAMLTTFNEVNMQPVMDLRGRYKDSFLKAHDTKLGFMSFFVKAAVEALKRYPAVNASIDGTDILYHGYYDIGIAVSTDRGLMVPVLRDADQLSFAEIEAAIADFGQRAQQGKIEIEELTGGTFTITNGGIFGSLVSTPILNPPQSGILGMHKIQERPMAENGQVVVRPMMYLAHSYDHRIIDGKEAVQFLVTIKDMLEDPARLLLEV</sequence>
<dbReference type="PANTHER" id="PTHR43416:SF5">
    <property type="entry name" value="DIHYDROLIPOYLLYSINE-RESIDUE SUCCINYLTRANSFERASE COMPONENT OF 2-OXOGLUTARATE DEHYDROGENASE COMPLEX, MITOCHONDRIAL"/>
    <property type="match status" value="1"/>
</dbReference>
<dbReference type="RefSeq" id="WP_367967866.1">
    <property type="nucleotide sequence ID" value="NZ_JBAKFI010000002.1"/>
</dbReference>
<evidence type="ECO:0000256" key="3">
    <source>
        <dbReference type="ARBA" id="ARBA00007317"/>
    </source>
</evidence>
<evidence type="ECO:0000256" key="2">
    <source>
        <dbReference type="ARBA" id="ARBA00005145"/>
    </source>
</evidence>
<dbReference type="NCBIfam" id="TIGR01347">
    <property type="entry name" value="sucB"/>
    <property type="match status" value="1"/>
</dbReference>
<name>A0ABV3SAA7_9GAMM</name>
<dbReference type="InterPro" id="IPR004167">
    <property type="entry name" value="PSBD"/>
</dbReference>
<dbReference type="Gene3D" id="3.30.559.10">
    <property type="entry name" value="Chloramphenicol acetyltransferase-like domain"/>
    <property type="match status" value="1"/>
</dbReference>
<evidence type="ECO:0000256" key="1">
    <source>
        <dbReference type="ARBA" id="ARBA00004052"/>
    </source>
</evidence>
<accession>A0ABV3SAA7</accession>
<dbReference type="SUPFAM" id="SSF47005">
    <property type="entry name" value="Peripheral subunit-binding domain of 2-oxo acid dehydrogenase complex"/>
    <property type="match status" value="1"/>
</dbReference>
<dbReference type="InterPro" id="IPR023213">
    <property type="entry name" value="CAT-like_dom_sf"/>
</dbReference>
<dbReference type="Gene3D" id="4.10.320.10">
    <property type="entry name" value="E3-binding domain"/>
    <property type="match status" value="1"/>
</dbReference>
<feature type="compositionally biased region" description="Low complexity" evidence="12">
    <location>
        <begin position="160"/>
        <end position="170"/>
    </location>
</feature>
<keyword evidence="9 11" id="KW-0012">Acyltransferase</keyword>
<dbReference type="InterPro" id="IPR003016">
    <property type="entry name" value="2-oxoA_DH_lipoyl-BS"/>
</dbReference>
<dbReference type="PROSITE" id="PS51826">
    <property type="entry name" value="PSBD"/>
    <property type="match status" value="1"/>
</dbReference>
<feature type="domain" description="Lipoyl-binding" evidence="13">
    <location>
        <begin position="2"/>
        <end position="77"/>
    </location>
</feature>
<dbReference type="InterPro" id="IPR011053">
    <property type="entry name" value="Single_hybrid_motif"/>
</dbReference>
<dbReference type="Pfam" id="PF00198">
    <property type="entry name" value="2-oxoacid_dh"/>
    <property type="match status" value="1"/>
</dbReference>
<dbReference type="PROSITE" id="PS00189">
    <property type="entry name" value="LIPOYL"/>
    <property type="match status" value="1"/>
</dbReference>
<keyword evidence="16" id="KW-1185">Reference proteome</keyword>
<evidence type="ECO:0000256" key="5">
    <source>
        <dbReference type="ARBA" id="ARBA00019511"/>
    </source>
</evidence>
<gene>
    <name evidence="15" type="primary">odhB</name>
    <name evidence="15" type="ORF">V6X64_08695</name>
</gene>
<dbReference type="EC" id="2.3.1.61" evidence="4 11"/>
<keyword evidence="7 11" id="KW-0808">Transferase</keyword>
<dbReference type="Gene3D" id="2.40.50.100">
    <property type="match status" value="1"/>
</dbReference>
<dbReference type="NCBIfam" id="NF004309">
    <property type="entry name" value="PRK05704.1"/>
    <property type="match status" value="1"/>
</dbReference>